<sequence>MVSTHGFLSSGFNLNVAPLETQDAHQRVRDHEDKGDYTGARERSALLQVLETSRKTTTLTMDGDELHDDHSYMTSTTMMDEDELDDDHFYDGWND</sequence>
<evidence type="ECO:0000313" key="2">
    <source>
        <dbReference type="Proteomes" id="UP001341281"/>
    </source>
</evidence>
<proteinExistence type="predicted"/>
<reference evidence="1 2" key="1">
    <citation type="submission" date="2024-02" db="EMBL/GenBank/DDBJ databases">
        <title>High-quality chromosome-scale genome assembly of Pensacola bahiagrass (Paspalum notatum Flugge var. saurae).</title>
        <authorList>
            <person name="Vega J.M."/>
            <person name="Podio M."/>
            <person name="Orjuela J."/>
            <person name="Siena L.A."/>
            <person name="Pessino S.C."/>
            <person name="Combes M.C."/>
            <person name="Mariac C."/>
            <person name="Albertini E."/>
            <person name="Pupilli F."/>
            <person name="Ortiz J.P.A."/>
            <person name="Leblanc O."/>
        </authorList>
    </citation>
    <scope>NUCLEOTIDE SEQUENCE [LARGE SCALE GENOMIC DNA]</scope>
    <source>
        <strain evidence="1">R1</strain>
        <tissue evidence="1">Leaf</tissue>
    </source>
</reference>
<dbReference type="Proteomes" id="UP001341281">
    <property type="component" value="Chromosome 08"/>
</dbReference>
<gene>
    <name evidence="1" type="ORF">U9M48_036879</name>
</gene>
<evidence type="ECO:0000313" key="1">
    <source>
        <dbReference type="EMBL" id="WVZ90594.1"/>
    </source>
</evidence>
<name>A0AAQ3UK20_PASNO</name>
<keyword evidence="2" id="KW-1185">Reference proteome</keyword>
<protein>
    <submittedName>
        <fullName evidence="1">Uncharacterized protein</fullName>
    </submittedName>
</protein>
<dbReference type="AlphaFoldDB" id="A0AAQ3UK20"/>
<organism evidence="1 2">
    <name type="scientific">Paspalum notatum var. saurae</name>
    <dbReference type="NCBI Taxonomy" id="547442"/>
    <lineage>
        <taxon>Eukaryota</taxon>
        <taxon>Viridiplantae</taxon>
        <taxon>Streptophyta</taxon>
        <taxon>Embryophyta</taxon>
        <taxon>Tracheophyta</taxon>
        <taxon>Spermatophyta</taxon>
        <taxon>Magnoliopsida</taxon>
        <taxon>Liliopsida</taxon>
        <taxon>Poales</taxon>
        <taxon>Poaceae</taxon>
        <taxon>PACMAD clade</taxon>
        <taxon>Panicoideae</taxon>
        <taxon>Andropogonodae</taxon>
        <taxon>Paspaleae</taxon>
        <taxon>Paspalinae</taxon>
        <taxon>Paspalum</taxon>
    </lineage>
</organism>
<accession>A0AAQ3UK20</accession>
<dbReference type="EMBL" id="CP144752">
    <property type="protein sequence ID" value="WVZ90594.1"/>
    <property type="molecule type" value="Genomic_DNA"/>
</dbReference>